<gene>
    <name evidence="1" type="ORF">niasHT_036366</name>
</gene>
<comment type="caution">
    <text evidence="1">The sequence shown here is derived from an EMBL/GenBank/DDBJ whole genome shotgun (WGS) entry which is preliminary data.</text>
</comment>
<evidence type="ECO:0000313" key="1">
    <source>
        <dbReference type="EMBL" id="KAL3083594.1"/>
    </source>
</evidence>
<organism evidence="1 2">
    <name type="scientific">Heterodera trifolii</name>
    <dbReference type="NCBI Taxonomy" id="157864"/>
    <lineage>
        <taxon>Eukaryota</taxon>
        <taxon>Metazoa</taxon>
        <taxon>Ecdysozoa</taxon>
        <taxon>Nematoda</taxon>
        <taxon>Chromadorea</taxon>
        <taxon>Rhabditida</taxon>
        <taxon>Tylenchina</taxon>
        <taxon>Tylenchomorpha</taxon>
        <taxon>Tylenchoidea</taxon>
        <taxon>Heteroderidae</taxon>
        <taxon>Heteroderinae</taxon>
        <taxon>Heterodera</taxon>
    </lineage>
</organism>
<sequence>MCGNGSTSPFDVLLKMEQSLKDDCQLPSQEQAENYAAILELFQKIEQRHLMLNLNAAIPMDKYKSIKSSILAKSAKEALQGKLNTILNGANSAEEVWQALNKLNSDLHYYPCWLQAMADGNEWKRESMLHFAQIVRLDLMKASLIALHCAYISNEDDEFDIDTNFKDIQVSLQETAAHVADWVEKMLEITWPTISRTRAITAIGDSDIKQTKEAYQSVANKIKQELVQLGEAKYDYAVIVFPNWTDPEEMEIICEANSCLKLINIKQINVIVVRIEANKELACKAAEWFTPTMESKMKEVINVWQDDKKPLSELAKELKQMLKFYRNLVLIHNWKYFSSKATITLGVAPTLIVSASAEQGFKHKIDLTFADAAIFHVHMLL</sequence>
<evidence type="ECO:0000313" key="2">
    <source>
        <dbReference type="Proteomes" id="UP001620626"/>
    </source>
</evidence>
<proteinExistence type="predicted"/>
<dbReference type="Proteomes" id="UP001620626">
    <property type="component" value="Unassembled WGS sequence"/>
</dbReference>
<keyword evidence="2" id="KW-1185">Reference proteome</keyword>
<dbReference type="AlphaFoldDB" id="A0ABD2IUF0"/>
<name>A0ABD2IUF0_9BILA</name>
<accession>A0ABD2IUF0</accession>
<dbReference type="EMBL" id="JBICBT010001098">
    <property type="protein sequence ID" value="KAL3083594.1"/>
    <property type="molecule type" value="Genomic_DNA"/>
</dbReference>
<reference evidence="1 2" key="1">
    <citation type="submission" date="2024-10" db="EMBL/GenBank/DDBJ databases">
        <authorList>
            <person name="Kim D."/>
        </authorList>
    </citation>
    <scope>NUCLEOTIDE SEQUENCE [LARGE SCALE GENOMIC DNA]</scope>
    <source>
        <strain evidence="1">BH-2024</strain>
    </source>
</reference>
<protein>
    <submittedName>
        <fullName evidence="1">Uncharacterized protein</fullName>
    </submittedName>
</protein>